<dbReference type="CDD" id="cd03886">
    <property type="entry name" value="M20_Acy1"/>
    <property type="match status" value="1"/>
</dbReference>
<dbReference type="Pfam" id="PF01546">
    <property type="entry name" value="Peptidase_M20"/>
    <property type="match status" value="1"/>
</dbReference>
<gene>
    <name evidence="5" type="ORF">C4532_07665</name>
</gene>
<feature type="domain" description="Peptidase M20 dimerisation" evidence="4">
    <location>
        <begin position="195"/>
        <end position="283"/>
    </location>
</feature>
<comment type="similarity">
    <text evidence="1">Belongs to the peptidase M20 family.</text>
</comment>
<dbReference type="NCBIfam" id="TIGR01891">
    <property type="entry name" value="amidohydrolases"/>
    <property type="match status" value="1"/>
</dbReference>
<feature type="binding site" evidence="3">
    <location>
        <position position="169"/>
    </location>
    <ligand>
        <name>Mn(2+)</name>
        <dbReference type="ChEBI" id="CHEBI:29035"/>
        <label>2</label>
    </ligand>
</feature>
<dbReference type="InterPro" id="IPR011650">
    <property type="entry name" value="Peptidase_M20_dimer"/>
</dbReference>
<dbReference type="InterPro" id="IPR002933">
    <property type="entry name" value="Peptidase_M20"/>
</dbReference>
<feature type="binding site" evidence="3">
    <location>
        <position position="142"/>
    </location>
    <ligand>
        <name>Mn(2+)</name>
        <dbReference type="ChEBI" id="CHEBI:29035"/>
        <label>2</label>
    </ligand>
</feature>
<dbReference type="InterPro" id="IPR017439">
    <property type="entry name" value="Amidohydrolase"/>
</dbReference>
<protein>
    <submittedName>
        <fullName evidence="5">Amidohydrolase</fullName>
    </submittedName>
</protein>
<evidence type="ECO:0000256" key="3">
    <source>
        <dbReference type="PIRSR" id="PIRSR005962-1"/>
    </source>
</evidence>
<organism evidence="5 6">
    <name type="scientific">Candidatus Abyssobacteria bacterium SURF_17</name>
    <dbReference type="NCBI Taxonomy" id="2093361"/>
    <lineage>
        <taxon>Bacteria</taxon>
        <taxon>Pseudomonadati</taxon>
        <taxon>Candidatus Hydrogenedentota</taxon>
        <taxon>Candidatus Abyssobacteria</taxon>
    </lineage>
</organism>
<evidence type="ECO:0000256" key="1">
    <source>
        <dbReference type="ARBA" id="ARBA00006153"/>
    </source>
</evidence>
<dbReference type="Gene3D" id="3.30.70.360">
    <property type="match status" value="1"/>
</dbReference>
<evidence type="ECO:0000259" key="4">
    <source>
        <dbReference type="Pfam" id="PF07687"/>
    </source>
</evidence>
<comment type="cofactor">
    <cofactor evidence="3">
        <name>Mn(2+)</name>
        <dbReference type="ChEBI" id="CHEBI:29035"/>
    </cofactor>
    <text evidence="3">The Mn(2+) ion enhances activity.</text>
</comment>
<evidence type="ECO:0000256" key="2">
    <source>
        <dbReference type="ARBA" id="ARBA00022801"/>
    </source>
</evidence>
<sequence>MGTIVSLIHQEAEKVLSDVIRIRREFHSYPELSFQEFRTSEKIAACLDDLGLEVRRNVATTGVVGLVRGREKGRTIALRADMDALPVEENTGLPFASRNAGVMHACGHDGHMAMLLGAAMVLANLRERIRGSVKFIFQPGEEGYAGARQMIEEGVLDEEPRIEAAFALHLDPLVPSNTLCIRKGPIMACADVFMLSIIGKGGHGALPHKSVDPILVSGHVITALQAVASRQVNPMEAVVLSICTIHAGTAMSIIPERVEMSGTVRLFDAKLRESMPSMMEEIIRGVTAAFGATYDFAYVPGYPATINDGKFTEMVRSVAQEILGPGRIWELERPRMPSEDFSYFLERVPGTFALLGVRPTDREPVPSHNSKYAIDEAGLLAGVKLHAAVALRFLGAEA</sequence>
<name>A0A419F124_9BACT</name>
<evidence type="ECO:0000313" key="5">
    <source>
        <dbReference type="EMBL" id="RJP71391.1"/>
    </source>
</evidence>
<evidence type="ECO:0000313" key="6">
    <source>
        <dbReference type="Proteomes" id="UP000285961"/>
    </source>
</evidence>
<keyword evidence="3" id="KW-0479">Metal-binding</keyword>
<feature type="binding site" evidence="3">
    <location>
        <position position="108"/>
    </location>
    <ligand>
        <name>Mn(2+)</name>
        <dbReference type="ChEBI" id="CHEBI:29035"/>
        <label>2</label>
    </ligand>
</feature>
<feature type="binding site" evidence="3">
    <location>
        <position position="368"/>
    </location>
    <ligand>
        <name>Mn(2+)</name>
        <dbReference type="ChEBI" id="CHEBI:29035"/>
        <label>2</label>
    </ligand>
</feature>
<dbReference type="Pfam" id="PF07687">
    <property type="entry name" value="M20_dimer"/>
    <property type="match status" value="1"/>
</dbReference>
<dbReference type="Proteomes" id="UP000285961">
    <property type="component" value="Unassembled WGS sequence"/>
</dbReference>
<dbReference type="SUPFAM" id="SSF55031">
    <property type="entry name" value="Bacterial exopeptidase dimerisation domain"/>
    <property type="match status" value="1"/>
</dbReference>
<dbReference type="PANTHER" id="PTHR11014:SF63">
    <property type="entry name" value="METALLOPEPTIDASE, PUTATIVE (AFU_ORTHOLOGUE AFUA_6G09600)-RELATED"/>
    <property type="match status" value="1"/>
</dbReference>
<reference evidence="5 6" key="1">
    <citation type="journal article" date="2017" name="ISME J.">
        <title>Energy and carbon metabolisms in a deep terrestrial subsurface fluid microbial community.</title>
        <authorList>
            <person name="Momper L."/>
            <person name="Jungbluth S.P."/>
            <person name="Lee M.D."/>
            <person name="Amend J.P."/>
        </authorList>
    </citation>
    <scope>NUCLEOTIDE SEQUENCE [LARGE SCALE GENOMIC DNA]</scope>
    <source>
        <strain evidence="5">SURF_17</strain>
    </source>
</reference>
<dbReference type="InterPro" id="IPR036264">
    <property type="entry name" value="Bact_exopeptidase_dim_dom"/>
</dbReference>
<dbReference type="GO" id="GO:0016787">
    <property type="term" value="F:hydrolase activity"/>
    <property type="evidence" value="ECO:0007669"/>
    <property type="project" value="UniProtKB-KW"/>
</dbReference>
<dbReference type="PANTHER" id="PTHR11014">
    <property type="entry name" value="PEPTIDASE M20 FAMILY MEMBER"/>
    <property type="match status" value="1"/>
</dbReference>
<dbReference type="Gene3D" id="3.40.630.10">
    <property type="entry name" value="Zn peptidases"/>
    <property type="match status" value="1"/>
</dbReference>
<dbReference type="GO" id="GO:0046872">
    <property type="term" value="F:metal ion binding"/>
    <property type="evidence" value="ECO:0007669"/>
    <property type="project" value="UniProtKB-KW"/>
</dbReference>
<keyword evidence="2 5" id="KW-0378">Hydrolase</keyword>
<dbReference type="SUPFAM" id="SSF53187">
    <property type="entry name" value="Zn-dependent exopeptidases"/>
    <property type="match status" value="1"/>
</dbReference>
<comment type="caution">
    <text evidence="5">The sequence shown here is derived from an EMBL/GenBank/DDBJ whole genome shotgun (WGS) entry which is preliminary data.</text>
</comment>
<dbReference type="EMBL" id="QZKI01000060">
    <property type="protein sequence ID" value="RJP71391.1"/>
    <property type="molecule type" value="Genomic_DNA"/>
</dbReference>
<dbReference type="PIRSF" id="PIRSF005962">
    <property type="entry name" value="Pept_M20D_amidohydro"/>
    <property type="match status" value="1"/>
</dbReference>
<accession>A0A419F124</accession>
<feature type="binding site" evidence="3">
    <location>
        <position position="106"/>
    </location>
    <ligand>
        <name>Mn(2+)</name>
        <dbReference type="ChEBI" id="CHEBI:29035"/>
        <label>2</label>
    </ligand>
</feature>
<dbReference type="FunFam" id="3.30.70.360:FF:000014">
    <property type="entry name" value="N-acyl-L-amino acid amidohydrolase"/>
    <property type="match status" value="1"/>
</dbReference>
<keyword evidence="3" id="KW-0464">Manganese</keyword>
<proteinExistence type="inferred from homology"/>
<dbReference type="AlphaFoldDB" id="A0A419F124"/>